<dbReference type="STRING" id="1742358.GCA_001439605_00402"/>
<gene>
    <name evidence="2" type="ORF">E0Y62_00660</name>
</gene>
<reference evidence="2 3" key="1">
    <citation type="submission" date="2019-03" db="EMBL/GenBank/DDBJ databases">
        <authorList>
            <person name="Jensen L."/>
            <person name="Storgaard J."/>
            <person name="Sulaj E."/>
            <person name="Schramm A."/>
            <person name="Marshall I.P.G."/>
        </authorList>
    </citation>
    <scope>NUCLEOTIDE SEQUENCE [LARGE SCALE GENOMIC DNA]</scope>
    <source>
        <strain evidence="2 3">2017H2G3</strain>
    </source>
</reference>
<evidence type="ECO:0000313" key="2">
    <source>
        <dbReference type="EMBL" id="TCJ06350.1"/>
    </source>
</evidence>
<protein>
    <submittedName>
        <fullName evidence="2">Accessory Sec system S-layer assembly protein</fullName>
    </submittedName>
</protein>
<accession>A0A4R1B663</accession>
<dbReference type="OrthoDB" id="1907642at2"/>
<proteinExistence type="predicted"/>
<dbReference type="EMBL" id="SJTH01000001">
    <property type="protein sequence ID" value="TCJ06350.1"/>
    <property type="molecule type" value="Genomic_DNA"/>
</dbReference>
<evidence type="ECO:0000256" key="1">
    <source>
        <dbReference type="SAM" id="MobiDB-lite"/>
    </source>
</evidence>
<name>A0A4R1B663_9BACI</name>
<feature type="compositionally biased region" description="Basic and acidic residues" evidence="1">
    <location>
        <begin position="15"/>
        <end position="25"/>
    </location>
</feature>
<feature type="region of interest" description="Disordered" evidence="1">
    <location>
        <begin position="1"/>
        <end position="25"/>
    </location>
</feature>
<feature type="compositionally biased region" description="Polar residues" evidence="1">
    <location>
        <begin position="1"/>
        <end position="11"/>
    </location>
</feature>
<keyword evidence="3" id="KW-1185">Reference proteome</keyword>
<organism evidence="2 3">
    <name type="scientific">Cytobacillus praedii</name>
    <dbReference type="NCBI Taxonomy" id="1742358"/>
    <lineage>
        <taxon>Bacteria</taxon>
        <taxon>Bacillati</taxon>
        <taxon>Bacillota</taxon>
        <taxon>Bacilli</taxon>
        <taxon>Bacillales</taxon>
        <taxon>Bacillaceae</taxon>
        <taxon>Cytobacillus</taxon>
    </lineage>
</organism>
<evidence type="ECO:0000313" key="3">
    <source>
        <dbReference type="Proteomes" id="UP000293846"/>
    </source>
</evidence>
<dbReference type="InterPro" id="IPR030910">
    <property type="entry name" value="SLAP_dom"/>
</dbReference>
<comment type="caution">
    <text evidence="2">The sequence shown here is derived from an EMBL/GenBank/DDBJ whole genome shotgun (WGS) entry which is preliminary data.</text>
</comment>
<dbReference type="InterPro" id="IPR030911">
    <property type="entry name" value="Sec_acc_SLAP"/>
</dbReference>
<dbReference type="NCBIfam" id="TIGR04399">
    <property type="entry name" value="acc_Sec_SLAP"/>
    <property type="match status" value="1"/>
</dbReference>
<dbReference type="Proteomes" id="UP000293846">
    <property type="component" value="Unassembled WGS sequence"/>
</dbReference>
<sequence length="301" mass="34462">MGIFNKGNNEANEQEENKSLDIRSTDNEEGIKTELSYHPEWDLSVQEKYVFQYNHQKLPTLQPNQIAINGINLYEYDGGFVITAFLRSSLPKPVSFEVIDLVIVNGDNERLARKSFEMDLFSELPPNSCRPWRFLFENENKLVDEIPKNNWKVVFELKQKAPDVLPLDLEDSWKEAFSDEQKQHLENIVKNLPPLREGEVNFMGLEAKIIEGRGLAATLLIRNASNRSITIENLPLVFEDASGEAVAQAGFQLNNLEIKSQTCKPWTFVFPESAIKKENLDLSKWKTYVPQNAAVNMKEEA</sequence>
<dbReference type="RefSeq" id="WP_057767647.1">
    <property type="nucleotide sequence ID" value="NZ_LMBX01000031.1"/>
</dbReference>
<dbReference type="AlphaFoldDB" id="A0A4R1B663"/>
<dbReference type="NCBIfam" id="TIGR04398">
    <property type="entry name" value="SLAP_DUP"/>
    <property type="match status" value="2"/>
</dbReference>